<accession>A0A1H8A6J0</accession>
<comment type="subcellular location">
    <subcellularLocation>
        <location evidence="1">Cell membrane</location>
        <topology evidence="1">Multi-pass membrane protein</topology>
    </subcellularLocation>
</comment>
<sequence>MTLKLIHRPTRVTRPLRRPEPEIISPPPAMQDGAQGGLPIQALIPVLGAATSVVMMVTLRGNALFMVIGALILIVAIVGGLAMALTQRGNAARTRRVQRERYLDYLERLRSRMRGRGKDVRALASLLSPEPAALIELVRDPGRLWERRRQHADFLRPRLGLGDQTWFDLIIPAEQNPVQPFDPILAGEAGQVALHYSTLRGMPIELRLDGAGTVAIIGDRSDTVQVARALMLQLAALHAPDDVHLAIAYPPGAAGDWAGVDLLPHFVDESTFDGPVPARRVAPDITALRKVLGQELGDRARLAATSKRSGSNAVVAENSRLIVFVDDYGHVASALPVPDADLSPSDLRITMVHLLSDRLHEPSDVTIRVTVADGNAEITDARDDADGQVAVQRAVLDRISGALFETVARMLTPLRLNLTRQDEVESARAVDIAELLEIDDIANFDTASAWEQRSPRDFLRVPIGLDDFGEPVLLDLKESAQLGMGPHGLCIGATGSGKSELLRTLILALALSHGPKDVSMVLVDYKGGAAFAPFAGLPHVAGIIDNLADDPQLTQRARVSIAGEVVRRQQLLKDADNSPSITHYRELQATRPDLPALPHLLIVIDEFGELLAAEPDFVDLLLTIGRIGRSIGVHLLLSSQRIEAGKLRGLETYLSYRVGLRTFSASESSIVLDTPDAFHLPAIPGFAYLKVDTSVYRRFRSGYVSGALALAELTPSDLGGDRLEARRLPLYNGLGQRDDSETAEEALARPTTGRILVDAAVDELRHADQAVPPIWLSPLPERMALSRIIADAPAANLQVAMGLLDEPEKQRQDPWLVDLTRSGGHLAIFGAPQTGRSTFLRTMAVSLSLTHTPRQVSVYAMDFTGSGLTRIDGFPHVGGVATRSNPDRLRRLLEELAAMLNVRERLFAERGIDSLATLRSQHAAGRIPELVAADIVLLVDGLGALRADFEGLEPALYDLLARGSSFGMHVVMSMTRWNELRMAQQPLIGTRIELRLNDAMDSQMGRKLSATLRVDQPGRALTDSGLFAQIALPVLEDTADELIGDELAALAARSARSWEGPAAAPIRLLPESFSADELPDAIDSPDAVPFGLRQDTMEPAYLDLAATDQHLLVFGDHASGKSTLLQGLIQGLTDRYTPDELVIAIMDVRGEISVACPDDYLGGVAASSGEARTLATAIAGELTARQASADRTVGPRIVVIADDLDILASGGTEPLNPLLPFLPSARELRLNVIVTRPVAGATRALYDVVLQSLRDTGATSLILNGERSEGQISPGVYAEQLPPGRGRLVRRGDRPRIVQIAQARVPVVVS</sequence>
<dbReference type="GO" id="GO:0005524">
    <property type="term" value="F:ATP binding"/>
    <property type="evidence" value="ECO:0007669"/>
    <property type="project" value="UniProtKB-UniRule"/>
</dbReference>
<dbReference type="NCBIfam" id="TIGR03925">
    <property type="entry name" value="T7SS_EccC_b"/>
    <property type="match status" value="1"/>
</dbReference>
<evidence type="ECO:0000256" key="4">
    <source>
        <dbReference type="ARBA" id="ARBA00022737"/>
    </source>
</evidence>
<dbReference type="PROSITE" id="PS50901">
    <property type="entry name" value="FTSK"/>
    <property type="match status" value="3"/>
</dbReference>
<dbReference type="PANTHER" id="PTHR22683:SF1">
    <property type="entry name" value="TYPE VII SECRETION SYSTEM PROTEIN ESSC"/>
    <property type="match status" value="1"/>
</dbReference>
<dbReference type="GO" id="GO:0003677">
    <property type="term" value="F:DNA binding"/>
    <property type="evidence" value="ECO:0007669"/>
    <property type="project" value="InterPro"/>
</dbReference>
<dbReference type="RefSeq" id="WP_092106095.1">
    <property type="nucleotide sequence ID" value="NZ_FOCN01000001.1"/>
</dbReference>
<dbReference type="InterPro" id="IPR027417">
    <property type="entry name" value="P-loop_NTPase"/>
</dbReference>
<dbReference type="Proteomes" id="UP000297654">
    <property type="component" value="Unassembled WGS sequence"/>
</dbReference>
<organism evidence="10 11">
    <name type="scientific">Cryobacterium luteum</name>
    <dbReference type="NCBI Taxonomy" id="1424661"/>
    <lineage>
        <taxon>Bacteria</taxon>
        <taxon>Bacillati</taxon>
        <taxon>Actinomycetota</taxon>
        <taxon>Actinomycetes</taxon>
        <taxon>Micrococcales</taxon>
        <taxon>Microbacteriaceae</taxon>
        <taxon>Cryobacterium</taxon>
    </lineage>
</organism>
<evidence type="ECO:0000256" key="2">
    <source>
        <dbReference type="ARBA" id="ARBA00022475"/>
    </source>
</evidence>
<name>A0A1H8A6J0_9MICO</name>
<comment type="caution">
    <text evidence="10">The sequence shown here is derived from an EMBL/GenBank/DDBJ whole genome shotgun (WGS) entry which is preliminary data.</text>
</comment>
<dbReference type="EMBL" id="SOFF01000031">
    <property type="protein sequence ID" value="TFB88409.1"/>
    <property type="molecule type" value="Genomic_DNA"/>
</dbReference>
<proteinExistence type="predicted"/>
<feature type="domain" description="FtsK" evidence="9">
    <location>
        <begin position="1097"/>
        <end position="1272"/>
    </location>
</feature>
<dbReference type="Pfam" id="PF01580">
    <property type="entry name" value="FtsK_SpoIIIE"/>
    <property type="match status" value="3"/>
</dbReference>
<evidence type="ECO:0000256" key="7">
    <source>
        <dbReference type="ARBA" id="ARBA00022989"/>
    </source>
</evidence>
<evidence type="ECO:0000256" key="5">
    <source>
        <dbReference type="ARBA" id="ARBA00022741"/>
    </source>
</evidence>
<keyword evidence="5" id="KW-0547">Nucleotide-binding</keyword>
<protein>
    <submittedName>
        <fullName evidence="10">Type VII secretion protein EccCa</fullName>
    </submittedName>
</protein>
<dbReference type="InterPro" id="IPR023837">
    <property type="entry name" value="EccCb-like_Actinobacteria"/>
</dbReference>
<dbReference type="SMART" id="SM00382">
    <property type="entry name" value="AAA"/>
    <property type="match status" value="3"/>
</dbReference>
<dbReference type="SUPFAM" id="SSF52540">
    <property type="entry name" value="P-loop containing nucleoside triphosphate hydrolases"/>
    <property type="match status" value="3"/>
</dbReference>
<dbReference type="Gene3D" id="3.40.50.300">
    <property type="entry name" value="P-loop containing nucleotide triphosphate hydrolases"/>
    <property type="match status" value="4"/>
</dbReference>
<keyword evidence="3" id="KW-0812">Transmembrane</keyword>
<feature type="domain" description="FtsK" evidence="9">
    <location>
        <begin position="812"/>
        <end position="1003"/>
    </location>
</feature>
<evidence type="ECO:0000313" key="10">
    <source>
        <dbReference type="EMBL" id="TFB88409.1"/>
    </source>
</evidence>
<reference evidence="10 11" key="1">
    <citation type="submission" date="2019-03" db="EMBL/GenBank/DDBJ databases">
        <title>Genomics of glacier-inhabiting Cryobacterium strains.</title>
        <authorList>
            <person name="Liu Q."/>
            <person name="Xin Y.-H."/>
        </authorList>
    </citation>
    <scope>NUCLEOTIDE SEQUENCE [LARGE SCALE GENOMIC DNA]</scope>
    <source>
        <strain evidence="10 11">Hh15</strain>
    </source>
</reference>
<keyword evidence="4" id="KW-0677">Repeat</keyword>
<dbReference type="InterPro" id="IPR002543">
    <property type="entry name" value="FtsK_dom"/>
</dbReference>
<dbReference type="PANTHER" id="PTHR22683">
    <property type="entry name" value="SPORULATION PROTEIN RELATED"/>
    <property type="match status" value="1"/>
</dbReference>
<keyword evidence="2" id="KW-1003">Cell membrane</keyword>
<evidence type="ECO:0000256" key="6">
    <source>
        <dbReference type="ARBA" id="ARBA00022840"/>
    </source>
</evidence>
<dbReference type="STRING" id="1424661.SAMN05216281_10151"/>
<gene>
    <name evidence="10" type="primary">eccCa</name>
    <name evidence="10" type="ORF">E3O10_11365</name>
</gene>
<dbReference type="InterPro" id="IPR023836">
    <property type="entry name" value="EccCa-like_Actinobacteria"/>
</dbReference>
<keyword evidence="6" id="KW-0067">ATP-binding</keyword>
<evidence type="ECO:0000256" key="3">
    <source>
        <dbReference type="ARBA" id="ARBA00022692"/>
    </source>
</evidence>
<dbReference type="InterPro" id="IPR003593">
    <property type="entry name" value="AAA+_ATPase"/>
</dbReference>
<dbReference type="NCBIfam" id="TIGR03924">
    <property type="entry name" value="T7SS_EccC_a"/>
    <property type="match status" value="1"/>
</dbReference>
<keyword evidence="11" id="KW-1185">Reference proteome</keyword>
<evidence type="ECO:0000256" key="8">
    <source>
        <dbReference type="ARBA" id="ARBA00023136"/>
    </source>
</evidence>
<dbReference type="OrthoDB" id="9807790at2"/>
<keyword evidence="8" id="KW-0472">Membrane</keyword>
<evidence type="ECO:0000313" key="11">
    <source>
        <dbReference type="Proteomes" id="UP000297654"/>
    </source>
</evidence>
<dbReference type="InterPro" id="IPR050206">
    <property type="entry name" value="FtsK/SpoIIIE/SftA"/>
</dbReference>
<evidence type="ECO:0000256" key="1">
    <source>
        <dbReference type="ARBA" id="ARBA00004651"/>
    </source>
</evidence>
<keyword evidence="7" id="KW-1133">Transmembrane helix</keyword>
<evidence type="ECO:0000259" key="9">
    <source>
        <dbReference type="PROSITE" id="PS50901"/>
    </source>
</evidence>
<feature type="domain" description="FtsK" evidence="9">
    <location>
        <begin position="469"/>
        <end position="669"/>
    </location>
</feature>
<dbReference type="GO" id="GO:0005886">
    <property type="term" value="C:plasma membrane"/>
    <property type="evidence" value="ECO:0007669"/>
    <property type="project" value="UniProtKB-SubCell"/>
</dbReference>